<dbReference type="Pfam" id="PF19687">
    <property type="entry name" value="MARF1_LOTUS"/>
    <property type="match status" value="1"/>
</dbReference>
<evidence type="ECO:0000256" key="6">
    <source>
        <dbReference type="ARBA" id="ARBA00023140"/>
    </source>
</evidence>
<proteinExistence type="predicted"/>
<evidence type="ECO:0000256" key="8">
    <source>
        <dbReference type="ARBA" id="ARBA00030116"/>
    </source>
</evidence>
<dbReference type="PROSITE" id="PS50102">
    <property type="entry name" value="RRM"/>
    <property type="match status" value="1"/>
</dbReference>
<dbReference type="Gene3D" id="3.30.420.610">
    <property type="entry name" value="LOTUS domain-like"/>
    <property type="match status" value="4"/>
</dbReference>
<evidence type="ECO:0000256" key="2">
    <source>
        <dbReference type="ARBA" id="ARBA00022152"/>
    </source>
</evidence>
<dbReference type="InterPro" id="IPR024768">
    <property type="entry name" value="Marf1"/>
</dbReference>
<dbReference type="InParanoid" id="A0A6L2PCA7"/>
<dbReference type="InterPro" id="IPR035979">
    <property type="entry name" value="RBD_domain_sf"/>
</dbReference>
<dbReference type="OrthoDB" id="549353at2759"/>
<feature type="compositionally biased region" description="Basic and acidic residues" evidence="10">
    <location>
        <begin position="1631"/>
        <end position="1650"/>
    </location>
</feature>
<keyword evidence="3" id="KW-0677">Repeat</keyword>
<feature type="compositionally biased region" description="Polar residues" evidence="10">
    <location>
        <begin position="1652"/>
        <end position="1666"/>
    </location>
</feature>
<evidence type="ECO:0000256" key="5">
    <source>
        <dbReference type="ARBA" id="ARBA00022943"/>
    </source>
</evidence>
<keyword evidence="5" id="KW-0896">Oogenesis</keyword>
<evidence type="ECO:0000313" key="13">
    <source>
        <dbReference type="EMBL" id="GFG29996.1"/>
    </source>
</evidence>
<dbReference type="GO" id="GO:0004540">
    <property type="term" value="F:RNA nuclease activity"/>
    <property type="evidence" value="ECO:0007669"/>
    <property type="project" value="InterPro"/>
</dbReference>
<dbReference type="PANTHER" id="PTHR14379:SF3">
    <property type="entry name" value="MEIOSIS REGULATOR AND MRNA STABILITY FACTOR 1"/>
    <property type="match status" value="1"/>
</dbReference>
<keyword evidence="5" id="KW-0221">Differentiation</keyword>
<reference evidence="14" key="1">
    <citation type="submission" date="2020-01" db="EMBL/GenBank/DDBJ databases">
        <title>Draft genome sequence of the Termite Coptotermes fromosanus.</title>
        <authorList>
            <person name="Itakura S."/>
            <person name="Yosikawa Y."/>
            <person name="Umezawa K."/>
        </authorList>
    </citation>
    <scope>NUCLEOTIDE SEQUENCE [LARGE SCALE GENOMIC DNA]</scope>
</reference>
<dbReference type="Pfam" id="PF01936">
    <property type="entry name" value="NYN"/>
    <property type="match status" value="1"/>
</dbReference>
<keyword evidence="14" id="KW-1185">Reference proteome</keyword>
<dbReference type="InterPro" id="IPR045602">
    <property type="entry name" value="MARF1_LOTUS"/>
</dbReference>
<dbReference type="GO" id="GO:1905762">
    <property type="term" value="F:CCR4-NOT complex binding"/>
    <property type="evidence" value="ECO:0007669"/>
    <property type="project" value="TreeGrafter"/>
</dbReference>
<evidence type="ECO:0000256" key="10">
    <source>
        <dbReference type="SAM" id="MobiDB-lite"/>
    </source>
</evidence>
<evidence type="ECO:0000256" key="7">
    <source>
        <dbReference type="ARBA" id="ARBA00023254"/>
    </source>
</evidence>
<dbReference type="InterPro" id="IPR000504">
    <property type="entry name" value="RRM_dom"/>
</dbReference>
<protein>
    <recommendedName>
        <fullName evidence="2">Meiosis regulator and mRNA stability factor 1</fullName>
    </recommendedName>
    <alternativeName>
        <fullName evidence="8">Limkain-b1</fullName>
    </alternativeName>
</protein>
<evidence type="ECO:0000313" key="14">
    <source>
        <dbReference type="Proteomes" id="UP000502823"/>
    </source>
</evidence>
<dbReference type="EMBL" id="BLKM01000192">
    <property type="protein sequence ID" value="GFG29996.1"/>
    <property type="molecule type" value="Genomic_DNA"/>
</dbReference>
<evidence type="ECO:0000256" key="9">
    <source>
        <dbReference type="PROSITE-ProRule" id="PRU00176"/>
    </source>
</evidence>
<evidence type="ECO:0000259" key="11">
    <source>
        <dbReference type="PROSITE" id="PS50102"/>
    </source>
</evidence>
<dbReference type="InterPro" id="IPR034191">
    <property type="entry name" value="MARF1_RRM2"/>
</dbReference>
<dbReference type="SUPFAM" id="SSF54928">
    <property type="entry name" value="RNA-binding domain, RBD"/>
    <property type="match status" value="1"/>
</dbReference>
<dbReference type="CDD" id="cd12256">
    <property type="entry name" value="RRM2_LKAP"/>
    <property type="match status" value="1"/>
</dbReference>
<feature type="domain" description="HTH OST-type" evidence="12">
    <location>
        <begin position="969"/>
        <end position="1043"/>
    </location>
</feature>
<feature type="domain" description="RRM" evidence="11">
    <location>
        <begin position="288"/>
        <end position="361"/>
    </location>
</feature>
<dbReference type="Pfam" id="PF12872">
    <property type="entry name" value="OST-HTH"/>
    <property type="match status" value="5"/>
</dbReference>
<feature type="region of interest" description="Disordered" evidence="10">
    <location>
        <begin position="1500"/>
        <end position="1523"/>
    </location>
</feature>
<dbReference type="InterPro" id="IPR021139">
    <property type="entry name" value="NYN"/>
</dbReference>
<evidence type="ECO:0000256" key="4">
    <source>
        <dbReference type="ARBA" id="ARBA00022884"/>
    </source>
</evidence>
<sequence length="1734" mass="191490">MEVINFYVPFLCLTATQKRVDSMCKCDDCEVAEEASVAQGPVSTGCFVFPPPPHPQLHPQRPLSASSYCYSISDSESQSDSGQGLGGQSSPITIHHPLFTFRGYQSDGSPVALHSLPRFLPPIGVFWDIENCQASNYIQVPKGRSAVAVAQVVRDRFFSGYREAEFLVVCDVKKESSQVIQELNDAQVNLIHVASTCKNAADEKLRQSIRRFADIHGSPAAIILISGDINFAADLNDLRHRKKFHVILLHNSSASEALIMCASEHYNFTVLMDDLPLRGSIKSNNQPVEIVVSNLPEDKDQARIKNRLKQLSGNCGGRVVAITKSTATIRFSTGEFATRAQKRMDGEDVFGRKITVGYPHRVLERDKKEGSPMKAQSVRKQKWNFRDEDGNQQFVHTAIGSTSYQKSGSLSSVYHSTPAGLNVLSSIPVSDFMSRSSQNGWNILANGNTVSTALPSEFVYPVQNQENLWYGSAAFKNSSTECIDFSGNSKENSRNQSPLAAGTWQGIKETAAKEELKQLTGSVKHEAKSRIMMANGNSEKTPEGYRRIRGVHRVCVNDENSGVQQHQEQHTAGYSHQPFTAFSTFLPCRGGPYSRYQAAVLNNGAAGTGRKCRTPSPYTVSGPDKEGSAKRGWPLVFPAHSTVCSDTEREDPEHYFHPISSSKLGANGSLSSSVPCNNPVVLQVTNLDQNIDAKELKRMLLTVFREHVMVLHVSVFVQSDGNYAAHVKVPSLQDAQYAISQLHRRKVGYKRILISYANSGGPSPQLIRSQIISLLLEVPGHCLPLFKFRELFESRYLTSISMSDMYKMKDVCLISEDSTGRMVILNPDHRNTPSPVFPTTQDGQSMELPYCILHSRKPGSDKGWAEQEMGVLPSVRIGLKAFAVRVHILLQTHNGSLPLPSLPNCYEAQFETLAVDDTGVPLEHLVSCLPGIEIYQGVGCVKYLRWLKSKGNEDAQLAVKCVSPPLATQLALFSRELVDLLKTSPHCQLLFSRFIPAYHHHFGRQCRVADYGFTKLIDLMEALPHIVQVLGEGNKRVITLSHRAQVRRFTSDLLRVLKSQASKQVTLSEFPAVYQRVLNRPWDIVDYGLCEFRDMMEEVSENTVVVTAQEDGDLIISIPKREQTPEEIEKTKQFAGEVVELLRHAPQCSMLFNKFIPAYHHHYGHQCRVADYGFTKLIELFEAIPQVAKVDEDGEGERKVTLTLEERLKVLAEQISALLRTRRSCLSLSALSVAFLRQHGYALKPEAYECSSLEQLIKRLHHSVAIMPSSSGPVVTLADRTRLHQLSLQVRRILMEQPSGKMSAGEFLRTFWNYFNQTLDLDQIQKQLAGVVQVTKHSGDTVVELTSIQMFARNVYHMLFEAGGRLPLSAFESVYLHMFGTACQPAQFGQFSIISLLQSIPGTVLLRGRANKTVVLNKDLASVGIPLPANLNKQNGTQIEENDPVSSGVSEIHPLETSRLLPPEGGADGTVVTESQKQLPEVENSADKFLKSILGSDIFDSPSSPKSDSQGKALSQKVCSPNQRHSTWGPMWGGASPPHYAPYCHSTGFGAYMGGSVPTWPKATLTTSNIMSPTKILLSSHSSPLSVNPPPSYHFPSGCLPHVVPPDPSELPLPQLIGSRPGTRALEGPEDDRWCSKISGDADKDLDHKSGRTTSTAGDSLDSSNVSIEMAESGLNTPNRTRFKPRRASVIKDQCRKLHMTEKYNSLAAVGDCCAGGILVQDNIVMLSDETVFS</sequence>
<dbReference type="SMART" id="SM00360">
    <property type="entry name" value="RRM"/>
    <property type="match status" value="2"/>
</dbReference>
<dbReference type="PROSITE" id="PS51644">
    <property type="entry name" value="HTH_OST"/>
    <property type="match status" value="5"/>
</dbReference>
<accession>A0A6L2PCA7</accession>
<comment type="caution">
    <text evidence="13">The sequence shown here is derived from an EMBL/GenBank/DDBJ whole genome shotgun (WGS) entry which is preliminary data.</text>
</comment>
<name>A0A6L2PCA7_COPFO</name>
<feature type="region of interest" description="Disordered" evidence="10">
    <location>
        <begin position="1619"/>
        <end position="1666"/>
    </location>
</feature>
<dbReference type="CDD" id="cd08824">
    <property type="entry name" value="LOTUS"/>
    <property type="match status" value="1"/>
</dbReference>
<dbReference type="GO" id="GO:0003723">
    <property type="term" value="F:RNA binding"/>
    <property type="evidence" value="ECO:0007669"/>
    <property type="project" value="UniProtKB-UniRule"/>
</dbReference>
<dbReference type="CDD" id="cd09980">
    <property type="entry name" value="LOTUS_4_Limkain_b1"/>
    <property type="match status" value="1"/>
</dbReference>
<dbReference type="InterPro" id="IPR034189">
    <property type="entry name" value="MARF1_RRM1"/>
</dbReference>
<evidence type="ECO:0000256" key="1">
    <source>
        <dbReference type="ARBA" id="ARBA00004275"/>
    </source>
</evidence>
<dbReference type="GO" id="GO:0051321">
    <property type="term" value="P:meiotic cell cycle"/>
    <property type="evidence" value="ECO:0007669"/>
    <property type="project" value="UniProtKB-KW"/>
</dbReference>
<dbReference type="CDD" id="cd10910">
    <property type="entry name" value="PIN_limkain_b1_N_like"/>
    <property type="match status" value="1"/>
</dbReference>
<dbReference type="GO" id="GO:0010468">
    <property type="term" value="P:regulation of gene expression"/>
    <property type="evidence" value="ECO:0007669"/>
    <property type="project" value="InterPro"/>
</dbReference>
<comment type="subcellular location">
    <subcellularLocation>
        <location evidence="1">Peroxisome</location>
    </subcellularLocation>
</comment>
<feature type="compositionally biased region" description="Polar residues" evidence="10">
    <location>
        <begin position="1501"/>
        <end position="1523"/>
    </location>
</feature>
<organism evidence="13 14">
    <name type="scientific">Coptotermes formosanus</name>
    <name type="common">Formosan subterranean termite</name>
    <dbReference type="NCBI Taxonomy" id="36987"/>
    <lineage>
        <taxon>Eukaryota</taxon>
        <taxon>Metazoa</taxon>
        <taxon>Ecdysozoa</taxon>
        <taxon>Arthropoda</taxon>
        <taxon>Hexapoda</taxon>
        <taxon>Insecta</taxon>
        <taxon>Pterygota</taxon>
        <taxon>Neoptera</taxon>
        <taxon>Polyneoptera</taxon>
        <taxon>Dictyoptera</taxon>
        <taxon>Blattodea</taxon>
        <taxon>Blattoidea</taxon>
        <taxon>Termitoidae</taxon>
        <taxon>Rhinotermitidae</taxon>
        <taxon>Coptotermes</taxon>
    </lineage>
</organism>
<dbReference type="InterPro" id="IPR041966">
    <property type="entry name" value="LOTUS-like"/>
</dbReference>
<keyword evidence="6" id="KW-0576">Peroxisome</keyword>
<evidence type="ECO:0000256" key="3">
    <source>
        <dbReference type="ARBA" id="ARBA00022737"/>
    </source>
</evidence>
<dbReference type="Pfam" id="PF11608">
    <property type="entry name" value="RRM_MARF1"/>
    <property type="match status" value="1"/>
</dbReference>
<dbReference type="PANTHER" id="PTHR14379">
    <property type="entry name" value="LIMKAIN B LKAP"/>
    <property type="match status" value="1"/>
</dbReference>
<dbReference type="Proteomes" id="UP000502823">
    <property type="component" value="Unassembled WGS sequence"/>
</dbReference>
<dbReference type="InterPro" id="IPR012677">
    <property type="entry name" value="Nucleotide-bd_a/b_plait_sf"/>
</dbReference>
<feature type="domain" description="HTH OST-type" evidence="12">
    <location>
        <begin position="1130"/>
        <end position="1204"/>
    </location>
</feature>
<dbReference type="InterPro" id="IPR025605">
    <property type="entry name" value="OST-HTH/LOTUS_dom"/>
</dbReference>
<feature type="domain" description="HTH OST-type" evidence="12">
    <location>
        <begin position="1347"/>
        <end position="1419"/>
    </location>
</feature>
<keyword evidence="7" id="KW-0469">Meiosis</keyword>
<dbReference type="CDD" id="cd09979">
    <property type="entry name" value="LOTUS_3_Limkain_b1"/>
    <property type="match status" value="1"/>
</dbReference>
<evidence type="ECO:0000259" key="12">
    <source>
        <dbReference type="PROSITE" id="PS51644"/>
    </source>
</evidence>
<feature type="domain" description="HTH OST-type" evidence="12">
    <location>
        <begin position="1207"/>
        <end position="1280"/>
    </location>
</feature>
<dbReference type="Gene3D" id="3.30.70.330">
    <property type="match status" value="2"/>
</dbReference>
<keyword evidence="4 9" id="KW-0694">RNA-binding</keyword>
<gene>
    <name evidence="13" type="ORF">Cfor_00588</name>
</gene>
<dbReference type="GO" id="GO:0005777">
    <property type="term" value="C:peroxisome"/>
    <property type="evidence" value="ECO:0007669"/>
    <property type="project" value="UniProtKB-SubCell"/>
</dbReference>
<dbReference type="GO" id="GO:0048477">
    <property type="term" value="P:oogenesis"/>
    <property type="evidence" value="ECO:0007669"/>
    <property type="project" value="UniProtKB-KW"/>
</dbReference>
<feature type="domain" description="HTH OST-type" evidence="12">
    <location>
        <begin position="1045"/>
        <end position="1120"/>
    </location>
</feature>